<keyword evidence="2" id="KW-0647">Proteasome</keyword>
<dbReference type="EMBL" id="JAGFMF010011052">
    <property type="protein sequence ID" value="KAG8524963.1"/>
    <property type="molecule type" value="Genomic_DNA"/>
</dbReference>
<keyword evidence="5" id="KW-1185">Reference proteome</keyword>
<dbReference type="Proteomes" id="UP000700334">
    <property type="component" value="Unassembled WGS sequence"/>
</dbReference>
<comment type="similarity">
    <text evidence="1 2">Belongs to the DSS1/SEM1 family.</text>
</comment>
<evidence type="ECO:0000313" key="4">
    <source>
        <dbReference type="EMBL" id="KAG8524963.1"/>
    </source>
</evidence>
<reference evidence="4" key="1">
    <citation type="journal article" date="2021" name="Evol. Appl.">
        <title>The genome of the Pyrenean desman and the effects of bottlenecks and inbreeding on the genomic landscape of an endangered species.</title>
        <authorList>
            <person name="Escoda L."/>
            <person name="Castresana J."/>
        </authorList>
    </citation>
    <scope>NUCLEOTIDE SEQUENCE</scope>
    <source>
        <strain evidence="4">IBE-C5619</strain>
    </source>
</reference>
<protein>
    <recommendedName>
        <fullName evidence="2">26S proteasome complex subunit SEM1</fullName>
    </recommendedName>
    <alternativeName>
        <fullName evidence="2">26S proteasome complex subunit DSS1</fullName>
    </alternativeName>
</protein>
<dbReference type="SMART" id="SM01385">
    <property type="entry name" value="DSS1_SEM1"/>
    <property type="match status" value="1"/>
</dbReference>
<dbReference type="OrthoDB" id="5586203at2759"/>
<accession>A0A8J6E5L8</accession>
<dbReference type="Pfam" id="PF05160">
    <property type="entry name" value="DSS1_SEM1"/>
    <property type="match status" value="1"/>
</dbReference>
<feature type="compositionally biased region" description="Basic and acidic residues" evidence="3">
    <location>
        <begin position="1"/>
        <end position="11"/>
    </location>
</feature>
<sequence length="51" mass="6254">MEEDNQFKDFPTEDWPVLDENEDTPVQKFYLDDDRVEYDFSNQLQAELEKH</sequence>
<dbReference type="AlphaFoldDB" id="A0A8J6E5L8"/>
<dbReference type="GO" id="GO:0005634">
    <property type="term" value="C:nucleus"/>
    <property type="evidence" value="ECO:0007669"/>
    <property type="project" value="UniProtKB-SubCell"/>
</dbReference>
<evidence type="ECO:0000256" key="1">
    <source>
        <dbReference type="ARBA" id="ARBA00034491"/>
    </source>
</evidence>
<evidence type="ECO:0000256" key="3">
    <source>
        <dbReference type="SAM" id="MobiDB-lite"/>
    </source>
</evidence>
<comment type="function">
    <text evidence="2">Component of the 26S proteasome, a multiprotein complex involved in the ATP-dependent degradation of ubiquitinated proteins.</text>
</comment>
<proteinExistence type="inferred from homology"/>
<keyword evidence="2" id="KW-0539">Nucleus</keyword>
<dbReference type="GO" id="GO:0006406">
    <property type="term" value="P:mRNA export from nucleus"/>
    <property type="evidence" value="ECO:0007669"/>
    <property type="project" value="UniProtKB-UniRule"/>
</dbReference>
<comment type="caution">
    <text evidence="4">The sequence shown here is derived from an EMBL/GenBank/DDBJ whole genome shotgun (WGS) entry which is preliminary data.</text>
</comment>
<evidence type="ECO:0000313" key="5">
    <source>
        <dbReference type="Proteomes" id="UP000700334"/>
    </source>
</evidence>
<feature type="non-terminal residue" evidence="4">
    <location>
        <position position="51"/>
    </location>
</feature>
<gene>
    <name evidence="4" type="ORF">J0S82_020162</name>
</gene>
<name>A0A8J6E5L8_GALPY</name>
<comment type="subcellular location">
    <subcellularLocation>
        <location evidence="2">Nucleus</location>
    </subcellularLocation>
</comment>
<dbReference type="GO" id="GO:0008541">
    <property type="term" value="C:proteasome regulatory particle, lid subcomplex"/>
    <property type="evidence" value="ECO:0007669"/>
    <property type="project" value="UniProtKB-UniRule"/>
</dbReference>
<feature type="region of interest" description="Disordered" evidence="3">
    <location>
        <begin position="1"/>
        <end position="21"/>
    </location>
</feature>
<dbReference type="InterPro" id="IPR007834">
    <property type="entry name" value="DSS1_SEM1"/>
</dbReference>
<evidence type="ECO:0000256" key="2">
    <source>
        <dbReference type="RuleBase" id="RU369057"/>
    </source>
</evidence>
<dbReference type="GO" id="GO:0043248">
    <property type="term" value="P:proteasome assembly"/>
    <property type="evidence" value="ECO:0007669"/>
    <property type="project" value="UniProtKB-UniRule"/>
</dbReference>
<organism evidence="4 5">
    <name type="scientific">Galemys pyrenaicus</name>
    <name type="common">Iberian desman</name>
    <name type="synonym">Pyrenean desman</name>
    <dbReference type="NCBI Taxonomy" id="202257"/>
    <lineage>
        <taxon>Eukaryota</taxon>
        <taxon>Metazoa</taxon>
        <taxon>Chordata</taxon>
        <taxon>Craniata</taxon>
        <taxon>Vertebrata</taxon>
        <taxon>Euteleostomi</taxon>
        <taxon>Mammalia</taxon>
        <taxon>Eutheria</taxon>
        <taxon>Laurasiatheria</taxon>
        <taxon>Eulipotyphla</taxon>
        <taxon>Talpidae</taxon>
        <taxon>Galemys</taxon>
    </lineage>
</organism>